<proteinExistence type="predicted"/>
<protein>
    <recommendedName>
        <fullName evidence="3">CopG antitoxin of type II toxin-antitoxin system</fullName>
    </recommendedName>
</protein>
<name>A0ABW1J5I2_9PSEU</name>
<reference evidence="2" key="1">
    <citation type="journal article" date="2019" name="Int. J. Syst. Evol. Microbiol.">
        <title>The Global Catalogue of Microorganisms (GCM) 10K type strain sequencing project: providing services to taxonomists for standard genome sequencing and annotation.</title>
        <authorList>
            <consortium name="The Broad Institute Genomics Platform"/>
            <consortium name="The Broad Institute Genome Sequencing Center for Infectious Disease"/>
            <person name="Wu L."/>
            <person name="Ma J."/>
        </authorList>
    </citation>
    <scope>NUCLEOTIDE SEQUENCE [LARGE SCALE GENOMIC DNA]</scope>
    <source>
        <strain evidence="2">CCM 8391</strain>
    </source>
</reference>
<sequence>MNQMELAELRDHFDSTDLSGEIEQARWERDVDPDPMVTTSLRLPRSLLDWVREQADRERVKPTALIRRWIEDRRSGGDDVVARLERLERAVFHRAS</sequence>
<evidence type="ECO:0000313" key="2">
    <source>
        <dbReference type="Proteomes" id="UP001596302"/>
    </source>
</evidence>
<comment type="caution">
    <text evidence="1">The sequence shown here is derived from an EMBL/GenBank/DDBJ whole genome shotgun (WGS) entry which is preliminary data.</text>
</comment>
<dbReference type="Proteomes" id="UP001596302">
    <property type="component" value="Unassembled WGS sequence"/>
</dbReference>
<gene>
    <name evidence="1" type="ORF">ACFQE5_16835</name>
</gene>
<dbReference type="RefSeq" id="WP_379586232.1">
    <property type="nucleotide sequence ID" value="NZ_JBHSQW010000034.1"/>
</dbReference>
<evidence type="ECO:0008006" key="3">
    <source>
        <dbReference type="Google" id="ProtNLM"/>
    </source>
</evidence>
<accession>A0ABW1J5I2</accession>
<dbReference type="EMBL" id="JBHSQW010000034">
    <property type="protein sequence ID" value="MFC5995877.1"/>
    <property type="molecule type" value="Genomic_DNA"/>
</dbReference>
<keyword evidence="2" id="KW-1185">Reference proteome</keyword>
<evidence type="ECO:0000313" key="1">
    <source>
        <dbReference type="EMBL" id="MFC5995877.1"/>
    </source>
</evidence>
<organism evidence="1 2">
    <name type="scientific">Pseudonocardia hispaniensis</name>
    <dbReference type="NCBI Taxonomy" id="904933"/>
    <lineage>
        <taxon>Bacteria</taxon>
        <taxon>Bacillati</taxon>
        <taxon>Actinomycetota</taxon>
        <taxon>Actinomycetes</taxon>
        <taxon>Pseudonocardiales</taxon>
        <taxon>Pseudonocardiaceae</taxon>
        <taxon>Pseudonocardia</taxon>
    </lineage>
</organism>